<dbReference type="SUPFAM" id="SSF58104">
    <property type="entry name" value="Methyl-accepting chemotaxis protein (MCP) signaling domain"/>
    <property type="match status" value="1"/>
</dbReference>
<dbReference type="InterPro" id="IPR029150">
    <property type="entry name" value="dCache_3"/>
</dbReference>
<comment type="caution">
    <text evidence="12">The sequence shown here is derived from an EMBL/GenBank/DDBJ whole genome shotgun (WGS) entry which is preliminary data.</text>
</comment>
<evidence type="ECO:0000313" key="13">
    <source>
        <dbReference type="Proteomes" id="UP000307756"/>
    </source>
</evidence>
<name>A0A4U1DAD4_9BACI</name>
<keyword evidence="9" id="KW-1133">Transmembrane helix</keyword>
<dbReference type="GO" id="GO:0006935">
    <property type="term" value="P:chemotaxis"/>
    <property type="evidence" value="ECO:0007669"/>
    <property type="project" value="UniProtKB-KW"/>
</dbReference>
<dbReference type="SUPFAM" id="SSF103190">
    <property type="entry name" value="Sensory domain-like"/>
    <property type="match status" value="1"/>
</dbReference>
<comment type="similarity">
    <text evidence="7">Belongs to the methyl-accepting chemotaxis (MCP) protein family.</text>
</comment>
<organism evidence="12 13">
    <name type="scientific">Robertmurraya kyonggiensis</name>
    <dbReference type="NCBI Taxonomy" id="1037680"/>
    <lineage>
        <taxon>Bacteria</taxon>
        <taxon>Bacillati</taxon>
        <taxon>Bacillota</taxon>
        <taxon>Bacilli</taxon>
        <taxon>Bacillales</taxon>
        <taxon>Bacillaceae</taxon>
        <taxon>Robertmurraya</taxon>
    </lineage>
</organism>
<dbReference type="Pfam" id="PF00672">
    <property type="entry name" value="HAMP"/>
    <property type="match status" value="1"/>
</dbReference>
<comment type="subcellular location">
    <subcellularLocation>
        <location evidence="1">Cell membrane</location>
    </subcellularLocation>
</comment>
<evidence type="ECO:0000259" key="10">
    <source>
        <dbReference type="PROSITE" id="PS50111"/>
    </source>
</evidence>
<dbReference type="PANTHER" id="PTHR32089:SF114">
    <property type="entry name" value="METHYL-ACCEPTING CHEMOTAXIS PROTEIN MCPB"/>
    <property type="match status" value="1"/>
</dbReference>
<keyword evidence="3" id="KW-0488">Methylation</keyword>
<keyword evidence="9" id="KW-0812">Transmembrane</keyword>
<evidence type="ECO:0000259" key="11">
    <source>
        <dbReference type="PROSITE" id="PS50885"/>
    </source>
</evidence>
<dbReference type="SMART" id="SM00304">
    <property type="entry name" value="HAMP"/>
    <property type="match status" value="1"/>
</dbReference>
<dbReference type="Gene3D" id="6.10.340.10">
    <property type="match status" value="1"/>
</dbReference>
<evidence type="ECO:0000256" key="6">
    <source>
        <dbReference type="ARBA" id="ARBA00023224"/>
    </source>
</evidence>
<dbReference type="InterPro" id="IPR004089">
    <property type="entry name" value="MCPsignal_dom"/>
</dbReference>
<keyword evidence="13" id="KW-1185">Reference proteome</keyword>
<keyword evidence="2" id="KW-1003">Cell membrane</keyword>
<dbReference type="CDD" id="cd11386">
    <property type="entry name" value="MCP_signal"/>
    <property type="match status" value="1"/>
</dbReference>
<dbReference type="GO" id="GO:0007165">
    <property type="term" value="P:signal transduction"/>
    <property type="evidence" value="ECO:0007669"/>
    <property type="project" value="UniProtKB-KW"/>
</dbReference>
<dbReference type="PROSITE" id="PS50111">
    <property type="entry name" value="CHEMOTAXIS_TRANSDUC_2"/>
    <property type="match status" value="1"/>
</dbReference>
<dbReference type="EMBL" id="SWBM01000001">
    <property type="protein sequence ID" value="TKC19434.1"/>
    <property type="molecule type" value="Genomic_DNA"/>
</dbReference>
<feature type="domain" description="Methyl-accepting transducer" evidence="10">
    <location>
        <begin position="375"/>
        <end position="625"/>
    </location>
</feature>
<dbReference type="InterPro" id="IPR029151">
    <property type="entry name" value="Sensor-like_sf"/>
</dbReference>
<feature type="transmembrane region" description="Helical" evidence="9">
    <location>
        <begin position="280"/>
        <end position="301"/>
    </location>
</feature>
<evidence type="ECO:0000256" key="9">
    <source>
        <dbReference type="SAM" id="Phobius"/>
    </source>
</evidence>
<dbReference type="CDD" id="cd06225">
    <property type="entry name" value="HAMP"/>
    <property type="match status" value="1"/>
</dbReference>
<dbReference type="SMART" id="SM00283">
    <property type="entry name" value="MA"/>
    <property type="match status" value="1"/>
</dbReference>
<dbReference type="Gene3D" id="3.30.450.20">
    <property type="entry name" value="PAS domain"/>
    <property type="match status" value="1"/>
</dbReference>
<keyword evidence="4" id="KW-0145">Chemotaxis</keyword>
<evidence type="ECO:0000256" key="3">
    <source>
        <dbReference type="ARBA" id="ARBA00022481"/>
    </source>
</evidence>
<dbReference type="AlphaFoldDB" id="A0A4U1DAD4"/>
<evidence type="ECO:0000256" key="2">
    <source>
        <dbReference type="ARBA" id="ARBA00022475"/>
    </source>
</evidence>
<evidence type="ECO:0000256" key="7">
    <source>
        <dbReference type="ARBA" id="ARBA00029447"/>
    </source>
</evidence>
<accession>A0A4U1DAD4</accession>
<dbReference type="InterPro" id="IPR003660">
    <property type="entry name" value="HAMP_dom"/>
</dbReference>
<sequence length="661" mass="72292">MIKRRNTMFTKTLSRKILSLLFLTAILPLILVTSITFFLNSKGFSDLNLTELESSQNSISAQFKIDSDKLLELSKKHATNQQLIEAVKTGDREKIASATNDIFTRLQEEHDLEIFEIGNLDGVVLYRAHNPAKHGDDKSDDPALQLAMEGKEIAGFDIGSSGLNIRAFVPIQENGKTIGTLQTGLDDTFLQNIIKSVDGVGISLYDDKGTALLTTEEENNHKINKAIYEQVSSGKSITEEKGDFLYSFMPLFEPTNTHIIGIMEIKEDISNVNALTKKNLIITVIVLVGTLLAVIVLSILFSRSITRPVKQIVTQMKEISEGNLEISPIHYNGKDEIKALSDSVIDMKDKLLVIIESVANASKLVKGQSDHLNEAAHQVKEGSIQIATTMQELSAGTESQAHHTTDLAEKMELFRDKINNANSHGDEIADKSNSVLVKTKEGTTYMQASVSQMSVIDSIVQNAISKVNGLDEQAKQISLLIEMIQDIANQTNLLALNAAIEAARAGEHGKGFAVVATEVRKLAEQVSVSVSDITTIVTSIQGESAIVVESLLNGYEEVNKGKRQIETTGETFNQIEQAVTDMAHRIQDISTSLKDLNHTSISMTQSIEEIASISEESAAGVEQVAASAQQSSSSMEEITTRVEDLSKTAEELSTQVSRFHF</sequence>
<proteinExistence type="inferred from homology"/>
<keyword evidence="6 8" id="KW-0807">Transducer</keyword>
<evidence type="ECO:0000256" key="1">
    <source>
        <dbReference type="ARBA" id="ARBA00004236"/>
    </source>
</evidence>
<dbReference type="Pfam" id="PF14827">
    <property type="entry name" value="dCache_3"/>
    <property type="match status" value="1"/>
</dbReference>
<dbReference type="PROSITE" id="PS50885">
    <property type="entry name" value="HAMP"/>
    <property type="match status" value="1"/>
</dbReference>
<evidence type="ECO:0000313" key="12">
    <source>
        <dbReference type="EMBL" id="TKC19434.1"/>
    </source>
</evidence>
<dbReference type="Proteomes" id="UP000307756">
    <property type="component" value="Unassembled WGS sequence"/>
</dbReference>
<gene>
    <name evidence="12" type="ORF">FA727_07810</name>
</gene>
<protein>
    <submittedName>
        <fullName evidence="12">HAMP domain-containing protein</fullName>
    </submittedName>
</protein>
<keyword evidence="5 9" id="KW-0472">Membrane</keyword>
<reference evidence="12 13" key="1">
    <citation type="journal article" date="2011" name="J. Microbiol.">
        <title>Bacillus kyonggiensis sp. nov., isolated from soil of a lettuce field.</title>
        <authorList>
            <person name="Dong K."/>
            <person name="Lee S."/>
        </authorList>
    </citation>
    <scope>NUCLEOTIDE SEQUENCE [LARGE SCALE GENOMIC DNA]</scope>
    <source>
        <strain evidence="12 13">NB22</strain>
    </source>
</reference>
<dbReference type="PANTHER" id="PTHR32089">
    <property type="entry name" value="METHYL-ACCEPTING CHEMOTAXIS PROTEIN MCPB"/>
    <property type="match status" value="1"/>
</dbReference>
<evidence type="ECO:0000256" key="4">
    <source>
        <dbReference type="ARBA" id="ARBA00022500"/>
    </source>
</evidence>
<dbReference type="GO" id="GO:0005886">
    <property type="term" value="C:plasma membrane"/>
    <property type="evidence" value="ECO:0007669"/>
    <property type="project" value="UniProtKB-SubCell"/>
</dbReference>
<dbReference type="Pfam" id="PF00015">
    <property type="entry name" value="MCPsignal"/>
    <property type="match status" value="1"/>
</dbReference>
<evidence type="ECO:0000256" key="8">
    <source>
        <dbReference type="PROSITE-ProRule" id="PRU00284"/>
    </source>
</evidence>
<feature type="domain" description="HAMP" evidence="11">
    <location>
        <begin position="303"/>
        <end position="356"/>
    </location>
</feature>
<evidence type="ECO:0000256" key="5">
    <source>
        <dbReference type="ARBA" id="ARBA00023136"/>
    </source>
</evidence>
<dbReference type="Gene3D" id="1.10.287.950">
    <property type="entry name" value="Methyl-accepting chemotaxis protein"/>
    <property type="match status" value="1"/>
</dbReference>